<reference evidence="2" key="2">
    <citation type="journal article" date="2015" name="Fish Shellfish Immunol.">
        <title>Early steps in the European eel (Anguilla anguilla)-Vibrio vulnificus interaction in the gills: Role of the RtxA13 toxin.</title>
        <authorList>
            <person name="Callol A."/>
            <person name="Pajuelo D."/>
            <person name="Ebbesson L."/>
            <person name="Teles M."/>
            <person name="MacKenzie S."/>
            <person name="Amaro C."/>
        </authorList>
    </citation>
    <scope>NUCLEOTIDE SEQUENCE</scope>
</reference>
<name>A0A0E9TFL0_ANGAN</name>
<sequence>MQAQRFQTRGNRYKPGSNGRTKTSFGFRVQSGPQTRNGRADPFQCGKHQRPAALYTQLYQLFH</sequence>
<feature type="region of interest" description="Disordered" evidence="1">
    <location>
        <begin position="1"/>
        <end position="46"/>
    </location>
</feature>
<evidence type="ECO:0000256" key="1">
    <source>
        <dbReference type="SAM" id="MobiDB-lite"/>
    </source>
</evidence>
<accession>A0A0E9TFL0</accession>
<evidence type="ECO:0000313" key="2">
    <source>
        <dbReference type="EMBL" id="JAH51710.1"/>
    </source>
</evidence>
<organism evidence="2">
    <name type="scientific">Anguilla anguilla</name>
    <name type="common">European freshwater eel</name>
    <name type="synonym">Muraena anguilla</name>
    <dbReference type="NCBI Taxonomy" id="7936"/>
    <lineage>
        <taxon>Eukaryota</taxon>
        <taxon>Metazoa</taxon>
        <taxon>Chordata</taxon>
        <taxon>Craniata</taxon>
        <taxon>Vertebrata</taxon>
        <taxon>Euteleostomi</taxon>
        <taxon>Actinopterygii</taxon>
        <taxon>Neopterygii</taxon>
        <taxon>Teleostei</taxon>
        <taxon>Anguilliformes</taxon>
        <taxon>Anguillidae</taxon>
        <taxon>Anguilla</taxon>
    </lineage>
</organism>
<feature type="compositionally biased region" description="Polar residues" evidence="1">
    <location>
        <begin position="1"/>
        <end position="10"/>
    </location>
</feature>
<dbReference type="AlphaFoldDB" id="A0A0E9TFL0"/>
<dbReference type="EMBL" id="GBXM01056867">
    <property type="protein sequence ID" value="JAH51710.1"/>
    <property type="molecule type" value="Transcribed_RNA"/>
</dbReference>
<proteinExistence type="predicted"/>
<reference evidence="2" key="1">
    <citation type="submission" date="2014-11" db="EMBL/GenBank/DDBJ databases">
        <authorList>
            <person name="Amaro Gonzalez C."/>
        </authorList>
    </citation>
    <scope>NUCLEOTIDE SEQUENCE</scope>
</reference>
<protein>
    <submittedName>
        <fullName evidence="2">Uncharacterized protein</fullName>
    </submittedName>
</protein>